<sequence length="115" mass="13197">MSTIDISDLDQCEVIQGLWYKQRTRFRFPISNTEKPSCKIIKKELFNNSGKIDYINGYCIGTDFSNLGKVDTSIYNSRNGCNTGENTFEEVVKGLRSRKLARLIAFSYLFSMDNN</sequence>
<dbReference type="EMBL" id="MN175499">
    <property type="protein sequence ID" value="QID06578.1"/>
    <property type="molecule type" value="Genomic_DNA"/>
</dbReference>
<evidence type="ECO:0000313" key="1">
    <source>
        <dbReference type="EMBL" id="QID06578.1"/>
    </source>
</evidence>
<reference evidence="1" key="1">
    <citation type="submission" date="2019-07" db="EMBL/GenBank/DDBJ databases">
        <title>The discovery of a new lineage B mimivirus raises questions about particles surface fibrils.</title>
        <authorList>
            <person name="Silva L.K.S."/>
            <person name="Rodrigues R.A.L."/>
            <person name="Andrade A.C.S.P."/>
            <person name="Hikida H."/>
            <person name="Andreani J."/>
            <person name="Levasseur A."/>
            <person name="La Scola B."/>
            <person name="Abrahao J.S."/>
        </authorList>
    </citation>
    <scope>NUCLEOTIDE SEQUENCE</scope>
    <source>
        <strain evidence="1">B60</strain>
    </source>
</reference>
<accession>A0A6G6AE13</accession>
<proteinExistence type="predicted"/>
<name>A0A6G6AE13_9VIRU</name>
<protein>
    <submittedName>
        <fullName evidence="1">Uncharacterized protein</fullName>
    </submittedName>
</protein>
<organism evidence="1">
    <name type="scientific">Borely moumouvirus</name>
    <dbReference type="NCBI Taxonomy" id="2712067"/>
    <lineage>
        <taxon>Viruses</taxon>
        <taxon>Varidnaviria</taxon>
        <taxon>Bamfordvirae</taxon>
        <taxon>Nucleocytoviricota</taxon>
        <taxon>Megaviricetes</taxon>
        <taxon>Imitervirales</taxon>
        <taxon>Mimiviridae</taxon>
        <taxon>Megamimivirinae</taxon>
        <taxon>Moumouvirus</taxon>
    </lineage>
</organism>